<proteinExistence type="predicted"/>
<evidence type="ECO:0000256" key="1">
    <source>
        <dbReference type="SAM" id="MobiDB-lite"/>
    </source>
</evidence>
<evidence type="ECO:0000313" key="2">
    <source>
        <dbReference type="EMBL" id="SCZ94140.1"/>
    </source>
</evidence>
<organism evidence="2 3">
    <name type="scientific">Microbotryum saponariae</name>
    <dbReference type="NCBI Taxonomy" id="289078"/>
    <lineage>
        <taxon>Eukaryota</taxon>
        <taxon>Fungi</taxon>
        <taxon>Dikarya</taxon>
        <taxon>Basidiomycota</taxon>
        <taxon>Pucciniomycotina</taxon>
        <taxon>Microbotryomycetes</taxon>
        <taxon>Microbotryales</taxon>
        <taxon>Microbotryaceae</taxon>
        <taxon>Microbotryum</taxon>
    </lineage>
</organism>
<name>A0A2X0MIU0_9BASI</name>
<accession>A0A2X0MIU0</accession>
<protein>
    <submittedName>
        <fullName evidence="2">BZ3500_MvSof-1268-A1-R1_Chr12-2g03713 protein</fullName>
    </submittedName>
</protein>
<dbReference type="AlphaFoldDB" id="A0A2X0MIU0"/>
<dbReference type="EMBL" id="FMWP01000052">
    <property type="protein sequence ID" value="SCZ94140.1"/>
    <property type="molecule type" value="Genomic_DNA"/>
</dbReference>
<evidence type="ECO:0000313" key="3">
    <source>
        <dbReference type="Proteomes" id="UP000249723"/>
    </source>
</evidence>
<feature type="compositionally biased region" description="Low complexity" evidence="1">
    <location>
        <begin position="41"/>
        <end position="53"/>
    </location>
</feature>
<reference evidence="3" key="1">
    <citation type="submission" date="2016-10" db="EMBL/GenBank/DDBJ databases">
        <authorList>
            <person name="Jeantristanb JTB J.-T."/>
            <person name="Ricardo R."/>
        </authorList>
    </citation>
    <scope>NUCLEOTIDE SEQUENCE [LARGE SCALE GENOMIC DNA]</scope>
</reference>
<feature type="compositionally biased region" description="Polar residues" evidence="1">
    <location>
        <begin position="55"/>
        <end position="74"/>
    </location>
</feature>
<feature type="region of interest" description="Disordered" evidence="1">
    <location>
        <begin position="1"/>
        <end position="20"/>
    </location>
</feature>
<gene>
    <name evidence="2" type="ORF">BZ3500_MVSOF-1268-A1-R1_CHR12-2G03713</name>
</gene>
<keyword evidence="3" id="KW-1185">Reference proteome</keyword>
<sequence length="74" mass="8162">MPKNQHVSGNNVIQTKGDGNQVTKDYNAVVNGYNGLYNNPQQPQQKDYAQAQAHQLGQQYHAQHQGGNSAQGKR</sequence>
<feature type="region of interest" description="Disordered" evidence="1">
    <location>
        <begin position="33"/>
        <end position="74"/>
    </location>
</feature>
<dbReference type="OrthoDB" id="2538700at2759"/>
<dbReference type="Proteomes" id="UP000249723">
    <property type="component" value="Unassembled WGS sequence"/>
</dbReference>